<dbReference type="STRING" id="1921010.MMIC_P0934"/>
<protein>
    <submittedName>
        <fullName evidence="4">Mitochondrial-processing peptidase subunit beta</fullName>
        <ecNumber evidence="4">3.4.24.64</ecNumber>
    </submittedName>
</protein>
<dbReference type="InterPro" id="IPR011249">
    <property type="entry name" value="Metalloenz_LuxS/M16"/>
</dbReference>
<evidence type="ECO:0000313" key="5">
    <source>
        <dbReference type="Proteomes" id="UP000231632"/>
    </source>
</evidence>
<evidence type="ECO:0000259" key="3">
    <source>
        <dbReference type="Pfam" id="PF05193"/>
    </source>
</evidence>
<evidence type="ECO:0000256" key="1">
    <source>
        <dbReference type="ARBA" id="ARBA00007261"/>
    </source>
</evidence>
<keyword evidence="5" id="KW-1185">Reference proteome</keyword>
<proteinExistence type="inferred from homology"/>
<feature type="domain" description="Peptidase M16 C-terminal" evidence="3">
    <location>
        <begin position="180"/>
        <end position="351"/>
    </location>
</feature>
<dbReference type="InterPro" id="IPR011765">
    <property type="entry name" value="Pept_M16_N"/>
</dbReference>
<evidence type="ECO:0000259" key="2">
    <source>
        <dbReference type="Pfam" id="PF00675"/>
    </source>
</evidence>
<dbReference type="PANTHER" id="PTHR11851:SF49">
    <property type="entry name" value="MITOCHONDRIAL-PROCESSING PEPTIDASE SUBUNIT ALPHA"/>
    <property type="match status" value="1"/>
</dbReference>
<dbReference type="Gene3D" id="3.30.830.10">
    <property type="entry name" value="Metalloenzyme, LuxS/M16 peptidase-like"/>
    <property type="match status" value="2"/>
</dbReference>
<accession>A0A1L8CM36</accession>
<reference evidence="4 5" key="1">
    <citation type="journal article" date="2017" name="Arch. Microbiol.">
        <title>Mariprofundus micogutta sp. nov., a novel iron-oxidizing zetaproteobacterium isolated from a deep-sea hydrothermal field at the Bayonnaise knoll of the Izu-Ogasawara arc, and a description of Mariprofundales ord. nov. and Zetaproteobacteria classis nov.</title>
        <authorList>
            <person name="Makita H."/>
            <person name="Tanaka E."/>
            <person name="Mitsunobu S."/>
            <person name="Miyazaki M."/>
            <person name="Nunoura T."/>
            <person name="Uematsu K."/>
            <person name="Takaki Y."/>
            <person name="Nishi S."/>
            <person name="Shimamura S."/>
            <person name="Takai K."/>
        </authorList>
    </citation>
    <scope>NUCLEOTIDE SEQUENCE [LARGE SCALE GENOMIC DNA]</scope>
    <source>
        <strain evidence="4 5">ET2</strain>
    </source>
</reference>
<sequence length="428" mass="47192">MPASCRLRVGMLNTFYEESQIYDGPLVLTHAMPQAQSVAIGVFIDIGARDETEAEAGITHALEHMLFKGTAKMDVHQLAERLDELGGNANAFTSRERTCFHLHVLHEHWRDALEILTGMVNEAALPDAEWQREREVIYAEMAMVDDIPEEWITDQHVSALFPDHAIGKPVLGNHDSLAAISSEQLSDYLQRWYNPPGLMIVAAGRIEHAELVDALAGMPWAAGNNRVQRAVPGSIKTGIQALPREMEQAQMVASAPGIHVSSTERPVSWLANQMLGGGMSSRLFREVREKRGLSYSVGSHMNSLSDTGIWSITCGAETSRAAECVDVIADILAGFADGIGEDELLRAKRQLEVQFRMGLDSVEGQMLYLGARLDEERLVSPVDWVKQIHATDIDAVRSWAADRLSQGLLWSIGAPEQALPEICDRIRA</sequence>
<dbReference type="EC" id="3.4.24.64" evidence="4"/>
<dbReference type="SUPFAM" id="SSF63411">
    <property type="entry name" value="LuxS/MPP-like metallohydrolase"/>
    <property type="match status" value="2"/>
</dbReference>
<evidence type="ECO:0000313" key="4">
    <source>
        <dbReference type="EMBL" id="GAV19973.1"/>
    </source>
</evidence>
<dbReference type="EMBL" id="BDFD01000006">
    <property type="protein sequence ID" value="GAV19973.1"/>
    <property type="molecule type" value="Genomic_DNA"/>
</dbReference>
<feature type="domain" description="Peptidase M16 N-terminal" evidence="2">
    <location>
        <begin position="27"/>
        <end position="172"/>
    </location>
</feature>
<dbReference type="Pfam" id="PF00675">
    <property type="entry name" value="Peptidase_M16"/>
    <property type="match status" value="1"/>
</dbReference>
<dbReference type="InterPro" id="IPR007863">
    <property type="entry name" value="Peptidase_M16_C"/>
</dbReference>
<dbReference type="PANTHER" id="PTHR11851">
    <property type="entry name" value="METALLOPROTEASE"/>
    <property type="match status" value="1"/>
</dbReference>
<dbReference type="GO" id="GO:0046872">
    <property type="term" value="F:metal ion binding"/>
    <property type="evidence" value="ECO:0007669"/>
    <property type="project" value="InterPro"/>
</dbReference>
<comment type="similarity">
    <text evidence="1">Belongs to the peptidase M16 family.</text>
</comment>
<comment type="caution">
    <text evidence="4">The sequence shown here is derived from an EMBL/GenBank/DDBJ whole genome shotgun (WGS) entry which is preliminary data.</text>
</comment>
<gene>
    <name evidence="4" type="ORF">MMIC_P0934</name>
</gene>
<dbReference type="Pfam" id="PF05193">
    <property type="entry name" value="Peptidase_M16_C"/>
    <property type="match status" value="1"/>
</dbReference>
<organism evidence="4 5">
    <name type="scientific">Mariprofundus micogutta</name>
    <dbReference type="NCBI Taxonomy" id="1921010"/>
    <lineage>
        <taxon>Bacteria</taxon>
        <taxon>Pseudomonadati</taxon>
        <taxon>Pseudomonadota</taxon>
        <taxon>Candidatius Mariprofundia</taxon>
        <taxon>Mariprofundales</taxon>
        <taxon>Mariprofundaceae</taxon>
        <taxon>Mariprofundus</taxon>
    </lineage>
</organism>
<dbReference type="InterPro" id="IPR050361">
    <property type="entry name" value="MPP/UQCRC_Complex"/>
</dbReference>
<dbReference type="GO" id="GO:0004222">
    <property type="term" value="F:metalloendopeptidase activity"/>
    <property type="evidence" value="ECO:0007669"/>
    <property type="project" value="UniProtKB-EC"/>
</dbReference>
<keyword evidence="4" id="KW-0378">Hydrolase</keyword>
<name>A0A1L8CM36_9PROT</name>
<dbReference type="Proteomes" id="UP000231632">
    <property type="component" value="Unassembled WGS sequence"/>
</dbReference>
<dbReference type="AlphaFoldDB" id="A0A1L8CM36"/>